<dbReference type="Proteomes" id="UP000249789">
    <property type="component" value="Unassembled WGS sequence"/>
</dbReference>
<evidence type="ECO:0008006" key="3">
    <source>
        <dbReference type="Google" id="ProtNLM"/>
    </source>
</evidence>
<dbReference type="PANTHER" id="PTHR40128:SF1">
    <property type="entry name" value="PHYTANOYL-COA HYDROXYLASE"/>
    <property type="match status" value="1"/>
</dbReference>
<protein>
    <recommendedName>
        <fullName evidence="3">Phytanoyl-CoA dioxygenase</fullName>
    </recommendedName>
</protein>
<sequence>MACTEHPSSNSVDPHSYAAIELPQGLAQNGGRIDVDNLGLLRPSAPWLPLDELRRRFEEDGYLFVKGLLPREDVLDVWSSYFKAYANTSLLQPGSSPRDGIFNSSSHPDLHKGIGGQGLPADIVEAKILIDAHSDSKYRAFVEHPALTQFIRLLMGWKHHVLLDRTMLRHNVPFGMGTGIHYDKLFLRGGDGYCLTAWVPIGESKIFSKWSVILNHPGDISINGGGLCYLEKSVALGNEIEEDFTTRAAGFTTEQRLSAYNVNMMAGGMLAKSPDEFVLDHPTSRSQKWLATNYEAGDVVFHHPYTIHASGRNEDAQGRIRLSTDLRFYEEGDAEMDKRWFKIWDPNDGL</sequence>
<dbReference type="InterPro" id="IPR008775">
    <property type="entry name" value="Phytyl_CoA_dOase-like"/>
</dbReference>
<dbReference type="Pfam" id="PF05721">
    <property type="entry name" value="PhyH"/>
    <property type="match status" value="1"/>
</dbReference>
<proteinExistence type="predicted"/>
<accession>A0A8G1S1Y5</accession>
<dbReference type="SUPFAM" id="SSF51197">
    <property type="entry name" value="Clavaminate synthase-like"/>
    <property type="match status" value="1"/>
</dbReference>
<organism evidence="1 2">
    <name type="scientific">Aspergillus fijiensis CBS 313.89</name>
    <dbReference type="NCBI Taxonomy" id="1448319"/>
    <lineage>
        <taxon>Eukaryota</taxon>
        <taxon>Fungi</taxon>
        <taxon>Dikarya</taxon>
        <taxon>Ascomycota</taxon>
        <taxon>Pezizomycotina</taxon>
        <taxon>Eurotiomycetes</taxon>
        <taxon>Eurotiomycetidae</taxon>
        <taxon>Eurotiales</taxon>
        <taxon>Aspergillaceae</taxon>
        <taxon>Aspergillus</taxon>
    </lineage>
</organism>
<dbReference type="RefSeq" id="XP_040806578.1">
    <property type="nucleotide sequence ID" value="XM_040943568.1"/>
</dbReference>
<evidence type="ECO:0000313" key="2">
    <source>
        <dbReference type="Proteomes" id="UP000249789"/>
    </source>
</evidence>
<dbReference type="GeneID" id="63860901"/>
<dbReference type="VEuPathDB" id="FungiDB:BO72DRAFT_443428"/>
<dbReference type="OrthoDB" id="2328924at2759"/>
<dbReference type="AlphaFoldDB" id="A0A8G1S1Y5"/>
<dbReference type="EMBL" id="KZ824621">
    <property type="protein sequence ID" value="RAK82568.1"/>
    <property type="molecule type" value="Genomic_DNA"/>
</dbReference>
<keyword evidence="2" id="KW-1185">Reference proteome</keyword>
<name>A0A8G1S1Y5_9EURO</name>
<gene>
    <name evidence="1" type="ORF">BO72DRAFT_443428</name>
</gene>
<dbReference type="PANTHER" id="PTHR40128">
    <property type="entry name" value="EXPRESSED PROTEIN"/>
    <property type="match status" value="1"/>
</dbReference>
<reference evidence="1 2" key="1">
    <citation type="submission" date="2018-02" db="EMBL/GenBank/DDBJ databases">
        <title>The genomes of Aspergillus section Nigri reveals drivers in fungal speciation.</title>
        <authorList>
            <consortium name="DOE Joint Genome Institute"/>
            <person name="Vesth T.C."/>
            <person name="Nybo J."/>
            <person name="Theobald S."/>
            <person name="Brandl J."/>
            <person name="Frisvad J.C."/>
            <person name="Nielsen K.F."/>
            <person name="Lyhne E.K."/>
            <person name="Kogle M.E."/>
            <person name="Kuo A."/>
            <person name="Riley R."/>
            <person name="Clum A."/>
            <person name="Nolan M."/>
            <person name="Lipzen A."/>
            <person name="Salamov A."/>
            <person name="Henrissat B."/>
            <person name="Wiebenga A."/>
            <person name="De vries R.P."/>
            <person name="Grigoriev I.V."/>
            <person name="Mortensen U.H."/>
            <person name="Andersen M.R."/>
            <person name="Baker S.E."/>
        </authorList>
    </citation>
    <scope>NUCLEOTIDE SEQUENCE [LARGE SCALE GENOMIC DNA]</scope>
    <source>
        <strain evidence="1 2">CBS 313.89</strain>
    </source>
</reference>
<dbReference type="Gene3D" id="2.60.120.620">
    <property type="entry name" value="q2cbj1_9rhob like domain"/>
    <property type="match status" value="2"/>
</dbReference>
<evidence type="ECO:0000313" key="1">
    <source>
        <dbReference type="EMBL" id="RAK82568.1"/>
    </source>
</evidence>